<evidence type="ECO:0000256" key="5">
    <source>
        <dbReference type="ARBA" id="ARBA00022741"/>
    </source>
</evidence>
<dbReference type="AlphaFoldDB" id="A0A5J5IY16"/>
<dbReference type="InterPro" id="IPR000550">
    <property type="entry name" value="Hppk"/>
</dbReference>
<evidence type="ECO:0000313" key="11">
    <source>
        <dbReference type="Proteomes" id="UP000327039"/>
    </source>
</evidence>
<organism evidence="10 11">
    <name type="scientific">Microbacterium radiodurans</name>
    <dbReference type="NCBI Taxonomy" id="661398"/>
    <lineage>
        <taxon>Bacteria</taxon>
        <taxon>Bacillati</taxon>
        <taxon>Actinomycetota</taxon>
        <taxon>Actinomycetes</taxon>
        <taxon>Micrococcales</taxon>
        <taxon>Microbacteriaceae</taxon>
        <taxon>Microbacterium</taxon>
    </lineage>
</organism>
<evidence type="ECO:0000256" key="7">
    <source>
        <dbReference type="ARBA" id="ARBA00022840"/>
    </source>
</evidence>
<evidence type="ECO:0000256" key="8">
    <source>
        <dbReference type="ARBA" id="ARBA00022909"/>
    </source>
</evidence>
<dbReference type="InterPro" id="IPR035907">
    <property type="entry name" value="Hppk_sf"/>
</dbReference>
<keyword evidence="11" id="KW-1185">Reference proteome</keyword>
<evidence type="ECO:0000256" key="1">
    <source>
        <dbReference type="ARBA" id="ARBA00000198"/>
    </source>
</evidence>
<comment type="pathway">
    <text evidence="2">Cofactor biosynthesis; tetrahydrofolate biosynthesis; 2-amino-4-hydroxy-6-hydroxymethyl-7,8-dihydropteridine diphosphate from 7,8-dihydroneopterin triphosphate: step 4/4.</text>
</comment>
<keyword evidence="8" id="KW-0289">Folate biosynthesis</keyword>
<dbReference type="UniPathway" id="UPA00077">
    <property type="reaction ID" value="UER00155"/>
</dbReference>
<dbReference type="GO" id="GO:0046656">
    <property type="term" value="P:folic acid biosynthetic process"/>
    <property type="evidence" value="ECO:0007669"/>
    <property type="project" value="UniProtKB-KW"/>
</dbReference>
<proteinExistence type="predicted"/>
<dbReference type="GO" id="GO:0005524">
    <property type="term" value="F:ATP binding"/>
    <property type="evidence" value="ECO:0007669"/>
    <property type="project" value="UniProtKB-KW"/>
</dbReference>
<dbReference type="EC" id="2.7.6.3" evidence="3"/>
<dbReference type="EMBL" id="VYRZ01000001">
    <property type="protein sequence ID" value="KAA9089450.1"/>
    <property type="molecule type" value="Genomic_DNA"/>
</dbReference>
<keyword evidence="7" id="KW-0067">ATP-binding</keyword>
<dbReference type="PANTHER" id="PTHR43071:SF1">
    <property type="entry name" value="2-AMINO-4-HYDROXY-6-HYDROXYMETHYLDIHYDROPTERIDINE PYROPHOSPHOKINASE"/>
    <property type="match status" value="1"/>
</dbReference>
<dbReference type="GO" id="GO:0016301">
    <property type="term" value="F:kinase activity"/>
    <property type="evidence" value="ECO:0007669"/>
    <property type="project" value="UniProtKB-KW"/>
</dbReference>
<dbReference type="Pfam" id="PF01288">
    <property type="entry name" value="HPPK"/>
    <property type="match status" value="1"/>
</dbReference>
<dbReference type="OrthoDB" id="9808041at2"/>
<reference evidence="11" key="1">
    <citation type="submission" date="2019-09" db="EMBL/GenBank/DDBJ databases">
        <title>Mumia zhuanghuii sp. nov. isolated from the intestinal contents of plateau pika (Ochotona curzoniae) in the Qinghai-Tibet plateau of China.</title>
        <authorList>
            <person name="Tian Z."/>
        </authorList>
    </citation>
    <scope>NUCLEOTIDE SEQUENCE [LARGE SCALE GENOMIC DNA]</scope>
    <source>
        <strain evidence="11">DSM 25564</strain>
    </source>
</reference>
<name>A0A5J5IY16_9MICO</name>
<dbReference type="PANTHER" id="PTHR43071">
    <property type="entry name" value="2-AMINO-4-HYDROXY-6-HYDROXYMETHYLDIHYDROPTERIDINE PYROPHOSPHOKINASE"/>
    <property type="match status" value="1"/>
</dbReference>
<evidence type="ECO:0000313" key="10">
    <source>
        <dbReference type="EMBL" id="KAA9089450.1"/>
    </source>
</evidence>
<evidence type="ECO:0000256" key="3">
    <source>
        <dbReference type="ARBA" id="ARBA00013253"/>
    </source>
</evidence>
<keyword evidence="5" id="KW-0547">Nucleotide-binding</keyword>
<dbReference type="GO" id="GO:0046654">
    <property type="term" value="P:tetrahydrofolate biosynthetic process"/>
    <property type="evidence" value="ECO:0007669"/>
    <property type="project" value="UniProtKB-UniPathway"/>
</dbReference>
<evidence type="ECO:0000256" key="4">
    <source>
        <dbReference type="ARBA" id="ARBA00022679"/>
    </source>
</evidence>
<evidence type="ECO:0000256" key="2">
    <source>
        <dbReference type="ARBA" id="ARBA00005051"/>
    </source>
</evidence>
<dbReference type="RefSeq" id="WP_150418082.1">
    <property type="nucleotide sequence ID" value="NZ_VYRZ01000001.1"/>
</dbReference>
<dbReference type="Gene3D" id="3.30.70.560">
    <property type="entry name" value="7,8-Dihydro-6-hydroxymethylpterin-pyrophosphokinase HPPK"/>
    <property type="match status" value="1"/>
</dbReference>
<evidence type="ECO:0000256" key="6">
    <source>
        <dbReference type="ARBA" id="ARBA00022777"/>
    </source>
</evidence>
<feature type="domain" description="7,8-dihydro-6-hydroxymethylpterin-pyrophosphokinase" evidence="9">
    <location>
        <begin position="24"/>
        <end position="159"/>
    </location>
</feature>
<dbReference type="Proteomes" id="UP000327039">
    <property type="component" value="Unassembled WGS sequence"/>
</dbReference>
<keyword evidence="4 10" id="KW-0808">Transferase</keyword>
<dbReference type="GO" id="GO:0003848">
    <property type="term" value="F:2-amino-4-hydroxy-6-hydroxymethyldihydropteridine diphosphokinase activity"/>
    <property type="evidence" value="ECO:0007669"/>
    <property type="project" value="UniProtKB-EC"/>
</dbReference>
<evidence type="ECO:0000259" key="9">
    <source>
        <dbReference type="Pfam" id="PF01288"/>
    </source>
</evidence>
<keyword evidence="6 10" id="KW-0418">Kinase</keyword>
<accession>A0A5J5IY16</accession>
<dbReference type="NCBIfam" id="TIGR01498">
    <property type="entry name" value="folK"/>
    <property type="match status" value="1"/>
</dbReference>
<sequence length="185" mass="19038">MSRRLAQESPGATPAGSVPAVRAVIALGANLGDRAQAIRAALAALDALPLTTLVAAADPIETVALTLDGPDAAAPAYLNTVALVDTRLAPTVLLGYLHAIEERHGRARGAQVRRWADRTLDLDLIVHGDTVVDSAALALPHPRAAERDFVLEPWLAVDPVAELPGHGSVAALLERLRDGGGGGAA</sequence>
<comment type="catalytic activity">
    <reaction evidence="1">
        <text>6-hydroxymethyl-7,8-dihydropterin + ATP = (7,8-dihydropterin-6-yl)methyl diphosphate + AMP + H(+)</text>
        <dbReference type="Rhea" id="RHEA:11412"/>
        <dbReference type="ChEBI" id="CHEBI:15378"/>
        <dbReference type="ChEBI" id="CHEBI:30616"/>
        <dbReference type="ChEBI" id="CHEBI:44841"/>
        <dbReference type="ChEBI" id="CHEBI:72950"/>
        <dbReference type="ChEBI" id="CHEBI:456215"/>
        <dbReference type="EC" id="2.7.6.3"/>
    </reaction>
</comment>
<dbReference type="CDD" id="cd00483">
    <property type="entry name" value="HPPK"/>
    <property type="match status" value="1"/>
</dbReference>
<dbReference type="SUPFAM" id="SSF55083">
    <property type="entry name" value="6-hydroxymethyl-7,8-dihydropterin pyrophosphokinase, HPPK"/>
    <property type="match status" value="1"/>
</dbReference>
<protein>
    <recommendedName>
        <fullName evidence="3">2-amino-4-hydroxy-6-hydroxymethyldihydropteridine diphosphokinase</fullName>
        <ecNumber evidence="3">2.7.6.3</ecNumber>
    </recommendedName>
</protein>
<comment type="caution">
    <text evidence="10">The sequence shown here is derived from an EMBL/GenBank/DDBJ whole genome shotgun (WGS) entry which is preliminary data.</text>
</comment>
<gene>
    <name evidence="10" type="primary">folK</name>
    <name evidence="10" type="ORF">F6B42_02925</name>
</gene>